<name>A0ABY4B0K6_9BACT</name>
<proteinExistence type="inferred from homology"/>
<evidence type="ECO:0000256" key="4">
    <source>
        <dbReference type="ARBA" id="ARBA00022989"/>
    </source>
</evidence>
<dbReference type="EMBL" id="CP094534">
    <property type="protein sequence ID" value="UOE32659.1"/>
    <property type="molecule type" value="Genomic_DNA"/>
</dbReference>
<protein>
    <recommendedName>
        <fullName evidence="6">Na(+)/H(+) antiporter NhaA</fullName>
    </recommendedName>
    <alternativeName>
        <fullName evidence="6">Sodium/proton antiporter NhaA</fullName>
    </alternativeName>
</protein>
<dbReference type="NCBIfam" id="TIGR00773">
    <property type="entry name" value="NhaA"/>
    <property type="match status" value="1"/>
</dbReference>
<feature type="transmembrane region" description="Helical" evidence="6">
    <location>
        <begin position="21"/>
        <end position="39"/>
    </location>
</feature>
<keyword evidence="2 6" id="KW-1003">Cell membrane</keyword>
<keyword evidence="6" id="KW-0915">Sodium</keyword>
<dbReference type="InterPro" id="IPR004670">
    <property type="entry name" value="NhaA"/>
</dbReference>
<comment type="similarity">
    <text evidence="6">Belongs to the NhaA Na(+)/H(+) (TC 2.A.33) antiporter family.</text>
</comment>
<feature type="transmembrane region" description="Helical" evidence="6">
    <location>
        <begin position="164"/>
        <end position="185"/>
    </location>
</feature>
<dbReference type="PANTHER" id="PTHR30341:SF0">
    <property type="entry name" value="NA(+)_H(+) ANTIPORTER NHAA"/>
    <property type="match status" value="1"/>
</dbReference>
<comment type="function">
    <text evidence="6">Na(+)/H(+) antiporter that extrudes sodium in exchange for external protons.</text>
</comment>
<dbReference type="InterPro" id="IPR023171">
    <property type="entry name" value="Na/H_antiporter_dom_sf"/>
</dbReference>
<reference evidence="7 8" key="1">
    <citation type="submission" date="2022-03" db="EMBL/GenBank/DDBJ databases">
        <title>Hymenobactersp. isolated from the air.</title>
        <authorList>
            <person name="Won M."/>
            <person name="Kwon S.-W."/>
        </authorList>
    </citation>
    <scope>NUCLEOTIDE SEQUENCE [LARGE SCALE GENOMIC DNA]</scope>
    <source>
        <strain evidence="7 8">KACC 22596</strain>
    </source>
</reference>
<evidence type="ECO:0000256" key="2">
    <source>
        <dbReference type="ARBA" id="ARBA00022475"/>
    </source>
</evidence>
<evidence type="ECO:0000313" key="8">
    <source>
        <dbReference type="Proteomes" id="UP000831390"/>
    </source>
</evidence>
<dbReference type="HAMAP" id="MF_01844">
    <property type="entry name" value="NhaA"/>
    <property type="match status" value="1"/>
</dbReference>
<evidence type="ECO:0000256" key="1">
    <source>
        <dbReference type="ARBA" id="ARBA00004429"/>
    </source>
</evidence>
<feature type="transmembrane region" description="Helical" evidence="6">
    <location>
        <begin position="136"/>
        <end position="155"/>
    </location>
</feature>
<feature type="transmembrane region" description="Helical" evidence="6">
    <location>
        <begin position="224"/>
        <end position="249"/>
    </location>
</feature>
<comment type="catalytic activity">
    <reaction evidence="6">
        <text>Na(+)(in) + 2 H(+)(out) = Na(+)(out) + 2 H(+)(in)</text>
        <dbReference type="Rhea" id="RHEA:29251"/>
        <dbReference type="ChEBI" id="CHEBI:15378"/>
        <dbReference type="ChEBI" id="CHEBI:29101"/>
    </reaction>
</comment>
<keyword evidence="4 6" id="KW-1133">Transmembrane helix</keyword>
<evidence type="ECO:0000256" key="3">
    <source>
        <dbReference type="ARBA" id="ARBA00022692"/>
    </source>
</evidence>
<accession>A0ABY4B0K6</accession>
<dbReference type="PANTHER" id="PTHR30341">
    <property type="entry name" value="SODIUM ION/PROTON ANTIPORTER NHAA-RELATED"/>
    <property type="match status" value="1"/>
</dbReference>
<organism evidence="7 8">
    <name type="scientific">Hymenobacter monticola</name>
    <dbReference type="NCBI Taxonomy" id="1705399"/>
    <lineage>
        <taxon>Bacteria</taxon>
        <taxon>Pseudomonadati</taxon>
        <taxon>Bacteroidota</taxon>
        <taxon>Cytophagia</taxon>
        <taxon>Cytophagales</taxon>
        <taxon>Hymenobacteraceae</taxon>
        <taxon>Hymenobacter</taxon>
    </lineage>
</organism>
<feature type="transmembrane region" description="Helical" evidence="6">
    <location>
        <begin position="305"/>
        <end position="326"/>
    </location>
</feature>
<sequence length="446" mass="47788">MLVEEIIRPLTRPFGEFFRREAAGSIVLMASAVLALVLANTNWGPARHFPAVWDEHLRVELPGLLFDHTLLQWINDGLMTIFFLIVGLEIKREVLDGELSSPRQAALPIAGALGGMLMPALLFACFNHGTPTAGGWGIPMATDIAFALAALQLLGSRIPLGLKVFLTALAIVDDLGAVVVIALFYTRELHLIYLGLALGTWGLTLSFNWLRVRSLWAYLPLGVVLWYFMLESGIHATLAGVLLAVAIPFRVPYSRQELLRRVDERLALLRMETHEPAADPRIISEELEDLHQQSSSPAQRLETQLHSVVSFGIVPLFAFANTSLVIEPAALQGLLSPLGLGIIVGLVVGKPLGVGLLSWLTVRLGWAALPPGVAWPQLWGAGVLAGIGFTMSIFVTLLALGEHSAGTDAAKLAILTASLTAGALGYALLRSTAAAGPEASGPDRKA</sequence>
<feature type="transmembrane region" description="Helical" evidence="6">
    <location>
        <begin position="338"/>
        <end position="359"/>
    </location>
</feature>
<feature type="transmembrane region" description="Helical" evidence="6">
    <location>
        <begin position="109"/>
        <end position="130"/>
    </location>
</feature>
<feature type="transmembrane region" description="Helical" evidence="6">
    <location>
        <begin position="191"/>
        <end position="212"/>
    </location>
</feature>
<keyword evidence="8" id="KW-1185">Reference proteome</keyword>
<comment type="subcellular location">
    <subcellularLocation>
        <location evidence="1">Cell inner membrane</location>
        <topology evidence="1">Multi-pass membrane protein</topology>
    </subcellularLocation>
    <subcellularLocation>
        <location evidence="6">Cell membrane</location>
        <topology evidence="6">Multi-pass membrane protein</topology>
    </subcellularLocation>
</comment>
<evidence type="ECO:0000256" key="6">
    <source>
        <dbReference type="HAMAP-Rule" id="MF_01844"/>
    </source>
</evidence>
<evidence type="ECO:0000313" key="7">
    <source>
        <dbReference type="EMBL" id="UOE32659.1"/>
    </source>
</evidence>
<keyword evidence="6" id="KW-0739">Sodium transport</keyword>
<keyword evidence="3 6" id="KW-0812">Transmembrane</keyword>
<keyword evidence="6" id="KW-0406">Ion transport</keyword>
<dbReference type="Proteomes" id="UP000831390">
    <property type="component" value="Chromosome"/>
</dbReference>
<dbReference type="RefSeq" id="WP_243511619.1">
    <property type="nucleotide sequence ID" value="NZ_CP094534.1"/>
</dbReference>
<keyword evidence="6" id="KW-0050">Antiport</keyword>
<keyword evidence="5 6" id="KW-0472">Membrane</keyword>
<dbReference type="Gene3D" id="1.20.1530.10">
    <property type="entry name" value="Na+/H+ antiporter like domain"/>
    <property type="match status" value="1"/>
</dbReference>
<keyword evidence="6" id="KW-0813">Transport</keyword>
<dbReference type="Pfam" id="PF06965">
    <property type="entry name" value="Na_H_antiport_1"/>
    <property type="match status" value="1"/>
</dbReference>
<evidence type="ECO:0000256" key="5">
    <source>
        <dbReference type="ARBA" id="ARBA00023136"/>
    </source>
</evidence>
<gene>
    <name evidence="6 7" type="primary">nhaA</name>
    <name evidence="7" type="ORF">MTP16_16160</name>
</gene>
<feature type="transmembrane region" description="Helical" evidence="6">
    <location>
        <begin position="412"/>
        <end position="429"/>
    </location>
</feature>
<feature type="transmembrane region" description="Helical" evidence="6">
    <location>
        <begin position="379"/>
        <end position="400"/>
    </location>
</feature>